<evidence type="ECO:0000256" key="5">
    <source>
        <dbReference type="RuleBase" id="RU000454"/>
    </source>
</evidence>
<reference evidence="9 10" key="1">
    <citation type="submission" date="2016-12" db="EMBL/GenBank/DDBJ databases">
        <title>The genomes of Aspergillus section Nigri reveals drivers in fungal speciation.</title>
        <authorList>
            <consortium name="DOE Joint Genome Institute"/>
            <person name="Vesth T.C."/>
            <person name="Nybo J."/>
            <person name="Theobald S."/>
            <person name="Brandl J."/>
            <person name="Frisvad J.C."/>
            <person name="Nielsen K.F."/>
            <person name="Lyhne E.K."/>
            <person name="Kogle M.E."/>
            <person name="Kuo A."/>
            <person name="Riley R."/>
            <person name="Clum A."/>
            <person name="Nolan M."/>
            <person name="Lipzen A."/>
            <person name="Salamov A."/>
            <person name="Henrissat B."/>
            <person name="Wiebenga A."/>
            <person name="De Vries R.P."/>
            <person name="Grigoriev I.V."/>
            <person name="Mortensen U.H."/>
            <person name="Andersen M.R."/>
            <person name="Baker S.E."/>
        </authorList>
    </citation>
    <scope>NUCLEOTIDE SEQUENCE [LARGE SCALE GENOMIC DNA]</scope>
    <source>
        <strain evidence="9 10">JOP 1030-1</strain>
    </source>
</reference>
<dbReference type="Pfam" id="PF00026">
    <property type="entry name" value="Asp"/>
    <property type="match status" value="1"/>
</dbReference>
<dbReference type="GO" id="GO:0004190">
    <property type="term" value="F:aspartic-type endopeptidase activity"/>
    <property type="evidence" value="ECO:0007669"/>
    <property type="project" value="UniProtKB-KW"/>
</dbReference>
<dbReference type="GeneID" id="37072834"/>
<dbReference type="EMBL" id="KZ821222">
    <property type="protein sequence ID" value="PYH48080.1"/>
    <property type="molecule type" value="Genomic_DNA"/>
</dbReference>
<evidence type="ECO:0000256" key="3">
    <source>
        <dbReference type="ARBA" id="ARBA00022801"/>
    </source>
</evidence>
<dbReference type="RefSeq" id="XP_025434062.1">
    <property type="nucleotide sequence ID" value="XM_025571606.1"/>
</dbReference>
<feature type="active site" evidence="4">
    <location>
        <position position="322"/>
    </location>
</feature>
<dbReference type="Proteomes" id="UP000248349">
    <property type="component" value="Unassembled WGS sequence"/>
</dbReference>
<dbReference type="STRING" id="1450539.A0A318ZVJ3"/>
<feature type="signal peptide" evidence="7">
    <location>
        <begin position="1"/>
        <end position="20"/>
    </location>
</feature>
<evidence type="ECO:0000313" key="9">
    <source>
        <dbReference type="EMBL" id="PYH48080.1"/>
    </source>
</evidence>
<evidence type="ECO:0000256" key="6">
    <source>
        <dbReference type="SAM" id="MobiDB-lite"/>
    </source>
</evidence>
<keyword evidence="10" id="KW-1185">Reference proteome</keyword>
<feature type="domain" description="Peptidase A1" evidence="8">
    <location>
        <begin position="96"/>
        <end position="436"/>
    </location>
</feature>
<evidence type="ECO:0000256" key="7">
    <source>
        <dbReference type="SAM" id="SignalP"/>
    </source>
</evidence>
<dbReference type="PROSITE" id="PS51767">
    <property type="entry name" value="PEPTIDASE_A1"/>
    <property type="match status" value="1"/>
</dbReference>
<dbReference type="Gene3D" id="2.40.70.10">
    <property type="entry name" value="Acid Proteases"/>
    <property type="match status" value="2"/>
</dbReference>
<evidence type="ECO:0000256" key="2">
    <source>
        <dbReference type="ARBA" id="ARBA00022750"/>
    </source>
</evidence>
<keyword evidence="2 5" id="KW-0064">Aspartyl protease</keyword>
<organism evidence="9 10">
    <name type="scientific">Aspergillus saccharolyticus JOP 1030-1</name>
    <dbReference type="NCBI Taxonomy" id="1450539"/>
    <lineage>
        <taxon>Eukaryota</taxon>
        <taxon>Fungi</taxon>
        <taxon>Dikarya</taxon>
        <taxon>Ascomycota</taxon>
        <taxon>Pezizomycotina</taxon>
        <taxon>Eurotiomycetes</taxon>
        <taxon>Eurotiomycetidae</taxon>
        <taxon>Eurotiales</taxon>
        <taxon>Aspergillaceae</taxon>
        <taxon>Aspergillus</taxon>
        <taxon>Aspergillus subgen. Circumdati</taxon>
    </lineage>
</organism>
<sequence>MRFTAGSLAAATLLAGAVSAAPAPARNGLSKRVYKPTPLASRASSKASANVLELKKVKTAKGATSHSAARLKKGSSSTTTTSGSSTLISLIEGEEFATSITVGGDSFDVIVDTGSSDLWLVEEGFTCLNENSQKVSESECAFGSTWTPTSSFSKISNEEFSISYGDGEFATGVMGKDEVTLAGISVEQEMAGVTEAFWEGDGTTSGLVGLAYPGITSAYSTRTYQQVEYDPIITTLVDEGLIDSYFSLAIERDVSGAAGYITLGGLPPVNYTDTWSSTDILVTTYDGQDEGYAYYTIDIDAVTLSGKSLTAAGGSSIQYIVDSGTTLNYYPTTIADEVNAAFSPAATYSEDEGAYIVDCDATAPAHGITIGGTTYIINPLDMILDAGTDSSGNTVCISGIVDGGSDYSEDIFILGDVFLKNVVAVFDVGDVELKFAPREFYDSNDTY</sequence>
<feature type="active site" evidence="4">
    <location>
        <position position="112"/>
    </location>
</feature>
<evidence type="ECO:0000259" key="8">
    <source>
        <dbReference type="PROSITE" id="PS51767"/>
    </source>
</evidence>
<protein>
    <submittedName>
        <fullName evidence="9">Acid protease</fullName>
    </submittedName>
</protein>
<dbReference type="AlphaFoldDB" id="A0A318ZVJ3"/>
<accession>A0A318ZVJ3</accession>
<dbReference type="InterPro" id="IPR001969">
    <property type="entry name" value="Aspartic_peptidase_AS"/>
</dbReference>
<feature type="chain" id="PRO_5016333495" evidence="7">
    <location>
        <begin position="21"/>
        <end position="447"/>
    </location>
</feature>
<comment type="similarity">
    <text evidence="1 5">Belongs to the peptidase A1 family.</text>
</comment>
<dbReference type="PANTHER" id="PTHR47966">
    <property type="entry name" value="BETA-SITE APP-CLEAVING ENZYME, ISOFORM A-RELATED"/>
    <property type="match status" value="1"/>
</dbReference>
<keyword evidence="7" id="KW-0732">Signal</keyword>
<evidence type="ECO:0000256" key="4">
    <source>
        <dbReference type="PIRSR" id="PIRSR601461-1"/>
    </source>
</evidence>
<feature type="compositionally biased region" description="Low complexity" evidence="6">
    <location>
        <begin position="74"/>
        <end position="84"/>
    </location>
</feature>
<evidence type="ECO:0000313" key="10">
    <source>
        <dbReference type="Proteomes" id="UP000248349"/>
    </source>
</evidence>
<dbReference type="PRINTS" id="PR00792">
    <property type="entry name" value="PEPSIN"/>
</dbReference>
<dbReference type="CDD" id="cd05471">
    <property type="entry name" value="pepsin_like"/>
    <property type="match status" value="1"/>
</dbReference>
<feature type="region of interest" description="Disordered" evidence="6">
    <location>
        <begin position="65"/>
        <end position="84"/>
    </location>
</feature>
<dbReference type="InterPro" id="IPR033121">
    <property type="entry name" value="PEPTIDASE_A1"/>
</dbReference>
<proteinExistence type="inferred from homology"/>
<dbReference type="InterPro" id="IPR034164">
    <property type="entry name" value="Pepsin-like_dom"/>
</dbReference>
<dbReference type="InterPro" id="IPR021109">
    <property type="entry name" value="Peptidase_aspartic_dom_sf"/>
</dbReference>
<gene>
    <name evidence="9" type="ORF">BP01DRAFT_290308</name>
</gene>
<keyword evidence="3 5" id="KW-0378">Hydrolase</keyword>
<dbReference type="InterPro" id="IPR001461">
    <property type="entry name" value="Aspartic_peptidase_A1"/>
</dbReference>
<dbReference type="GO" id="GO:0000324">
    <property type="term" value="C:fungal-type vacuole"/>
    <property type="evidence" value="ECO:0007669"/>
    <property type="project" value="TreeGrafter"/>
</dbReference>
<dbReference type="GO" id="GO:0006508">
    <property type="term" value="P:proteolysis"/>
    <property type="evidence" value="ECO:0007669"/>
    <property type="project" value="UniProtKB-KW"/>
</dbReference>
<evidence type="ECO:0000256" key="1">
    <source>
        <dbReference type="ARBA" id="ARBA00007447"/>
    </source>
</evidence>
<dbReference type="SUPFAM" id="SSF50630">
    <property type="entry name" value="Acid proteases"/>
    <property type="match status" value="1"/>
</dbReference>
<name>A0A318ZVJ3_9EURO</name>
<dbReference type="PROSITE" id="PS00141">
    <property type="entry name" value="ASP_PROTEASE"/>
    <property type="match status" value="1"/>
</dbReference>
<dbReference type="OrthoDB" id="15189at2759"/>
<dbReference type="PANTHER" id="PTHR47966:SF47">
    <property type="entry name" value="ENDOPEPTIDASE, PUTATIVE (AFU_ORTHOLOGUE AFUA_3G01220)-RELATED"/>
    <property type="match status" value="1"/>
</dbReference>
<keyword evidence="5 9" id="KW-0645">Protease</keyword>